<sequence>MWTYAPVATGRSTRTEVRSPSHHDRTVCLLPCPVWTYMVMSRPGAGVPHFSARSLLAAVSVNAAAGTLFAWSVFTPALSTKYGRPVGELGWVFSGALIVFSLAVLSCGGVVDRYGPRRATVFAGILSASGLTIAALVQDIVFLFLGIGVLFGFGSGLAYVGAVAWATTCGGQRRPGVIGLVVAAYAAGPIIAGPVGAASTDRWGWSATIGLAAAIVGATLFLASRGLPGPRPSPQHESAPAAVPPIGDTIALIGLWLWLFASVSPGLFAFAYAAQIATERGISSGAASLIVALMAAANFSGRLLAAPLSTRIGLVAALWGSSGMLSLAVMALVLFLAPTVIALGLPVLALQYGIVSSLLPLATRRVCSSVRFGSAFGRVFSAWGLAAFAGPALGTTLGAGNVGYTRGFETLLGVTLLAFLSLAIYQHRLHKGPFAEREARSE</sequence>
<feature type="transmembrane region" description="Helical" evidence="5">
    <location>
        <begin position="91"/>
        <end position="111"/>
    </location>
</feature>
<name>A0A5R9A520_9MICC</name>
<gene>
    <name evidence="7" type="ORF">FEF27_11220</name>
</gene>
<evidence type="ECO:0000313" key="7">
    <source>
        <dbReference type="EMBL" id="TLP72886.1"/>
    </source>
</evidence>
<feature type="transmembrane region" description="Helical" evidence="5">
    <location>
        <begin position="375"/>
        <end position="394"/>
    </location>
</feature>
<evidence type="ECO:0000259" key="6">
    <source>
        <dbReference type="PROSITE" id="PS50850"/>
    </source>
</evidence>
<feature type="transmembrane region" description="Helical" evidence="5">
    <location>
        <begin position="50"/>
        <end position="71"/>
    </location>
</feature>
<feature type="transmembrane region" description="Helical" evidence="5">
    <location>
        <begin position="255"/>
        <end position="274"/>
    </location>
</feature>
<dbReference type="Gene3D" id="1.20.1250.20">
    <property type="entry name" value="MFS general substrate transporter like domains"/>
    <property type="match status" value="2"/>
</dbReference>
<dbReference type="InterPro" id="IPR011701">
    <property type="entry name" value="MFS"/>
</dbReference>
<evidence type="ECO:0000256" key="2">
    <source>
        <dbReference type="ARBA" id="ARBA00022692"/>
    </source>
</evidence>
<reference evidence="7 8" key="1">
    <citation type="submission" date="2019-05" db="EMBL/GenBank/DDBJ databases">
        <title>Nesterenkonia sp. GY239, isolated from the Southern Atlantic Ocean.</title>
        <authorList>
            <person name="Zhang G."/>
        </authorList>
    </citation>
    <scope>NUCLEOTIDE SEQUENCE [LARGE SCALE GENOMIC DNA]</scope>
    <source>
        <strain evidence="7 8">GY239</strain>
    </source>
</reference>
<dbReference type="EMBL" id="VAWA01000018">
    <property type="protein sequence ID" value="TLP72886.1"/>
    <property type="molecule type" value="Genomic_DNA"/>
</dbReference>
<evidence type="ECO:0000313" key="8">
    <source>
        <dbReference type="Proteomes" id="UP000306544"/>
    </source>
</evidence>
<dbReference type="PANTHER" id="PTHR11360">
    <property type="entry name" value="MONOCARBOXYLATE TRANSPORTER"/>
    <property type="match status" value="1"/>
</dbReference>
<comment type="subcellular location">
    <subcellularLocation>
        <location evidence="1">Cell membrane</location>
        <topology evidence="1">Multi-pass membrane protein</topology>
    </subcellularLocation>
</comment>
<comment type="caution">
    <text evidence="7">The sequence shown here is derived from an EMBL/GenBank/DDBJ whole genome shotgun (WGS) entry which is preliminary data.</text>
</comment>
<feature type="domain" description="Major facilitator superfamily (MFS) profile" evidence="6">
    <location>
        <begin position="50"/>
        <end position="430"/>
    </location>
</feature>
<keyword evidence="4 5" id="KW-0472">Membrane</keyword>
<dbReference type="InterPro" id="IPR020846">
    <property type="entry name" value="MFS_dom"/>
</dbReference>
<dbReference type="GO" id="GO:0022857">
    <property type="term" value="F:transmembrane transporter activity"/>
    <property type="evidence" value="ECO:0007669"/>
    <property type="project" value="InterPro"/>
</dbReference>
<keyword evidence="3 5" id="KW-1133">Transmembrane helix</keyword>
<keyword evidence="8" id="KW-1185">Reference proteome</keyword>
<feature type="transmembrane region" description="Helical" evidence="5">
    <location>
        <begin position="177"/>
        <end position="197"/>
    </location>
</feature>
<dbReference type="Pfam" id="PF07690">
    <property type="entry name" value="MFS_1"/>
    <property type="match status" value="1"/>
</dbReference>
<dbReference type="PROSITE" id="PS50850">
    <property type="entry name" value="MFS"/>
    <property type="match status" value="1"/>
</dbReference>
<dbReference type="SUPFAM" id="SSF103473">
    <property type="entry name" value="MFS general substrate transporter"/>
    <property type="match status" value="1"/>
</dbReference>
<proteinExistence type="predicted"/>
<feature type="transmembrane region" description="Helical" evidence="5">
    <location>
        <begin position="312"/>
        <end position="337"/>
    </location>
</feature>
<dbReference type="GO" id="GO:0005886">
    <property type="term" value="C:plasma membrane"/>
    <property type="evidence" value="ECO:0007669"/>
    <property type="project" value="UniProtKB-SubCell"/>
</dbReference>
<feature type="transmembrane region" description="Helical" evidence="5">
    <location>
        <begin position="118"/>
        <end position="137"/>
    </location>
</feature>
<evidence type="ECO:0000256" key="1">
    <source>
        <dbReference type="ARBA" id="ARBA00004651"/>
    </source>
</evidence>
<dbReference type="Proteomes" id="UP000306544">
    <property type="component" value="Unassembled WGS sequence"/>
</dbReference>
<feature type="transmembrane region" description="Helical" evidence="5">
    <location>
        <begin position="343"/>
        <end position="363"/>
    </location>
</feature>
<feature type="transmembrane region" description="Helical" evidence="5">
    <location>
        <begin position="406"/>
        <end position="425"/>
    </location>
</feature>
<evidence type="ECO:0000256" key="3">
    <source>
        <dbReference type="ARBA" id="ARBA00022989"/>
    </source>
</evidence>
<dbReference type="InterPro" id="IPR036259">
    <property type="entry name" value="MFS_trans_sf"/>
</dbReference>
<keyword evidence="2 5" id="KW-0812">Transmembrane</keyword>
<feature type="transmembrane region" description="Helical" evidence="5">
    <location>
        <begin position="143"/>
        <end position="165"/>
    </location>
</feature>
<feature type="transmembrane region" description="Helical" evidence="5">
    <location>
        <begin position="286"/>
        <end position="305"/>
    </location>
</feature>
<evidence type="ECO:0000256" key="4">
    <source>
        <dbReference type="ARBA" id="ARBA00023136"/>
    </source>
</evidence>
<evidence type="ECO:0000256" key="5">
    <source>
        <dbReference type="SAM" id="Phobius"/>
    </source>
</evidence>
<dbReference type="InterPro" id="IPR050327">
    <property type="entry name" value="Proton-linked_MCT"/>
</dbReference>
<dbReference type="AlphaFoldDB" id="A0A5R9A520"/>
<feature type="transmembrane region" description="Helical" evidence="5">
    <location>
        <begin position="203"/>
        <end position="223"/>
    </location>
</feature>
<dbReference type="OrthoDB" id="3573800at2"/>
<accession>A0A5R9A520</accession>
<protein>
    <submittedName>
        <fullName evidence="7">OFA family MFS transporter</fullName>
    </submittedName>
</protein>
<organism evidence="7 8">
    <name type="scientific">Nesterenkonia sphaerica</name>
    <dbReference type="NCBI Taxonomy" id="1804988"/>
    <lineage>
        <taxon>Bacteria</taxon>
        <taxon>Bacillati</taxon>
        <taxon>Actinomycetota</taxon>
        <taxon>Actinomycetes</taxon>
        <taxon>Micrococcales</taxon>
        <taxon>Micrococcaceae</taxon>
        <taxon>Nesterenkonia</taxon>
    </lineage>
</organism>